<feature type="compositionally biased region" description="Basic and acidic residues" evidence="1">
    <location>
        <begin position="79"/>
        <end position="95"/>
    </location>
</feature>
<protein>
    <submittedName>
        <fullName evidence="3">Uncharacterized protein</fullName>
    </submittedName>
</protein>
<evidence type="ECO:0000256" key="2">
    <source>
        <dbReference type="SAM" id="Phobius"/>
    </source>
</evidence>
<dbReference type="EMBL" id="JAUHQA010000001">
    <property type="protein sequence ID" value="MDN4481472.1"/>
    <property type="molecule type" value="Genomic_DNA"/>
</dbReference>
<feature type="transmembrane region" description="Helical" evidence="2">
    <location>
        <begin position="25"/>
        <end position="45"/>
    </location>
</feature>
<keyword evidence="2" id="KW-0812">Transmembrane</keyword>
<keyword evidence="4" id="KW-1185">Reference proteome</keyword>
<accession>A0ABT8GJ69</accession>
<feature type="region of interest" description="Disordered" evidence="1">
    <location>
        <begin position="79"/>
        <end position="162"/>
    </location>
</feature>
<evidence type="ECO:0000313" key="3">
    <source>
        <dbReference type="EMBL" id="MDN4481472.1"/>
    </source>
</evidence>
<name>A0ABT8GJ69_9MICO</name>
<organism evidence="3 4">
    <name type="scientific">Demequina muriae</name>
    <dbReference type="NCBI Taxonomy" id="3051664"/>
    <lineage>
        <taxon>Bacteria</taxon>
        <taxon>Bacillati</taxon>
        <taxon>Actinomycetota</taxon>
        <taxon>Actinomycetes</taxon>
        <taxon>Micrococcales</taxon>
        <taxon>Demequinaceae</taxon>
        <taxon>Demequina</taxon>
    </lineage>
</organism>
<dbReference type="RefSeq" id="WP_301143135.1">
    <property type="nucleotide sequence ID" value="NZ_JAUHQA010000001.1"/>
</dbReference>
<keyword evidence="2" id="KW-0472">Membrane</keyword>
<feature type="compositionally biased region" description="Basic and acidic residues" evidence="1">
    <location>
        <begin position="114"/>
        <end position="150"/>
    </location>
</feature>
<proteinExistence type="predicted"/>
<gene>
    <name evidence="3" type="ORF">QQX02_11110</name>
</gene>
<comment type="caution">
    <text evidence="3">The sequence shown here is derived from an EMBL/GenBank/DDBJ whole genome shotgun (WGS) entry which is preliminary data.</text>
</comment>
<evidence type="ECO:0000256" key="1">
    <source>
        <dbReference type="SAM" id="MobiDB-lite"/>
    </source>
</evidence>
<evidence type="ECO:0000313" key="4">
    <source>
        <dbReference type="Proteomes" id="UP001172708"/>
    </source>
</evidence>
<reference evidence="3" key="1">
    <citation type="submission" date="2023-06" db="EMBL/GenBank/DDBJ databases">
        <title>Egi l300058.</title>
        <authorList>
            <person name="Gao L."/>
            <person name="Fang B.-Z."/>
            <person name="Li W.-J."/>
        </authorList>
    </citation>
    <scope>NUCLEOTIDE SEQUENCE</scope>
    <source>
        <strain evidence="3">EGI L300058</strain>
    </source>
</reference>
<dbReference type="Proteomes" id="UP001172708">
    <property type="component" value="Unassembled WGS sequence"/>
</dbReference>
<sequence>MTMDLTTTFSTVTVASSSSSDGGGLIGVALLALPFVVAFLLYRALYRRYRNQDKRYEFEHTTSVVRSNLRRWDTFVREHKRQRNSEIDGRNEDNPLIRAPHVAVDEVDTARQAQEAREAQEPRLAQEARDAQEERSAQPQRVAEEPREIELPATDDPGRQQS</sequence>
<keyword evidence="2" id="KW-1133">Transmembrane helix</keyword>